<dbReference type="Gene3D" id="3.20.20.70">
    <property type="entry name" value="Aldolase class I"/>
    <property type="match status" value="1"/>
</dbReference>
<keyword evidence="5" id="KW-1185">Reference proteome</keyword>
<gene>
    <name evidence="4" type="ORF">CAV_0107</name>
</gene>
<dbReference type="SUPFAM" id="SSF102114">
    <property type="entry name" value="Radical SAM enzymes"/>
    <property type="match status" value="1"/>
</dbReference>
<protein>
    <submittedName>
        <fullName evidence="4">Radical SAM superfamily enzyme (SPASM domain)</fullName>
    </submittedName>
</protein>
<dbReference type="InterPro" id="IPR013785">
    <property type="entry name" value="Aldolase_TIM"/>
</dbReference>
<dbReference type="InterPro" id="IPR058240">
    <property type="entry name" value="rSAM_sf"/>
</dbReference>
<keyword evidence="2" id="KW-0411">Iron-sulfur</keyword>
<dbReference type="AlphaFoldDB" id="A0A222MV54"/>
<evidence type="ECO:0000259" key="3">
    <source>
        <dbReference type="Pfam" id="PF13186"/>
    </source>
</evidence>
<keyword evidence="2" id="KW-0408">Iron</keyword>
<sequence>MGLENFEKIAKKIHNKARIFTFHILGDPLCLPDIKAYVEVAQKYNMSLELTSSAFYLDENIQKLLYEAKNIRQINFSLASFFSQNKKSFDEYTRPLLEFLSLDFKHKFVNLRLWNLDKNAEFLKTNERFYSLFEDFFKIKINTKEPRIRLKDYVILEQKYRFDWSFKNTVQESGYCHALSKQIGVLSNALLVPCCMDYDGVLSLGNLLDSDLDELLKGKKAMDMKEGFKKGILTQELCKKCAFAKPKPC</sequence>
<keyword evidence="2" id="KW-0479">Metal-binding</keyword>
<evidence type="ECO:0000256" key="1">
    <source>
        <dbReference type="ARBA" id="ARBA00001966"/>
    </source>
</evidence>
<comment type="cofactor">
    <cofactor evidence="1">
        <name>[4Fe-4S] cluster</name>
        <dbReference type="ChEBI" id="CHEBI:49883"/>
    </cofactor>
</comment>
<feature type="domain" description="4Fe4S-binding SPASM" evidence="3">
    <location>
        <begin position="176"/>
        <end position="241"/>
    </location>
</feature>
<dbReference type="InterPro" id="IPR023885">
    <property type="entry name" value="4Fe4S-binding_SPASM_dom"/>
</dbReference>
<evidence type="ECO:0000256" key="2">
    <source>
        <dbReference type="ARBA" id="ARBA00022485"/>
    </source>
</evidence>
<dbReference type="Proteomes" id="UP000201169">
    <property type="component" value="Chromosome"/>
</dbReference>
<evidence type="ECO:0000313" key="4">
    <source>
        <dbReference type="EMBL" id="ASQ29779.1"/>
    </source>
</evidence>
<dbReference type="KEGG" id="cavi:CAV_0107"/>
<keyword evidence="2" id="KW-0004">4Fe-4S</keyword>
<evidence type="ECO:0000313" key="5">
    <source>
        <dbReference type="Proteomes" id="UP000201169"/>
    </source>
</evidence>
<dbReference type="EMBL" id="CP022347">
    <property type="protein sequence ID" value="ASQ29779.1"/>
    <property type="molecule type" value="Genomic_DNA"/>
</dbReference>
<dbReference type="CDD" id="cd01335">
    <property type="entry name" value="Radical_SAM"/>
    <property type="match status" value="1"/>
</dbReference>
<accession>A0A222MV54</accession>
<dbReference type="PANTHER" id="PTHR43787">
    <property type="entry name" value="FEMO COFACTOR BIOSYNTHESIS PROTEIN NIFB-RELATED"/>
    <property type="match status" value="1"/>
</dbReference>
<dbReference type="GO" id="GO:0051539">
    <property type="term" value="F:4 iron, 4 sulfur cluster binding"/>
    <property type="evidence" value="ECO:0007669"/>
    <property type="project" value="UniProtKB-KW"/>
</dbReference>
<reference evidence="4 5" key="1">
    <citation type="submission" date="2017-07" db="EMBL/GenBank/DDBJ databases">
        <title>Analysis of two Campylobacter avium genomes and identification of a novel hippuricase gene.</title>
        <authorList>
            <person name="Miller W.G."/>
            <person name="Chapman M.H."/>
            <person name="Yee E."/>
            <person name="Revez J."/>
            <person name="Bono J.L."/>
            <person name="Rossi M."/>
        </authorList>
    </citation>
    <scope>NUCLEOTIDE SEQUENCE [LARGE SCALE GENOMIC DNA]</scope>
    <source>
        <strain evidence="4 5">LMG 24591</strain>
    </source>
</reference>
<name>A0A222MV54_9BACT</name>
<dbReference type="PANTHER" id="PTHR43787:SF10">
    <property type="entry name" value="COFACTOR MODIFYING PROTEIN"/>
    <property type="match status" value="1"/>
</dbReference>
<dbReference type="Pfam" id="PF13186">
    <property type="entry name" value="SPASM"/>
    <property type="match status" value="1"/>
</dbReference>
<proteinExistence type="predicted"/>
<organism evidence="4 5">
    <name type="scientific">Campylobacter avium LMG 24591</name>
    <dbReference type="NCBI Taxonomy" id="522484"/>
    <lineage>
        <taxon>Bacteria</taxon>
        <taxon>Pseudomonadati</taxon>
        <taxon>Campylobacterota</taxon>
        <taxon>Epsilonproteobacteria</taxon>
        <taxon>Campylobacterales</taxon>
        <taxon>Campylobacteraceae</taxon>
        <taxon>Campylobacter</taxon>
    </lineage>
</organism>